<dbReference type="GO" id="GO:0045053">
    <property type="term" value="P:protein retention in Golgi apparatus"/>
    <property type="evidence" value="ECO:0007669"/>
    <property type="project" value="TreeGrafter"/>
</dbReference>
<feature type="compositionally biased region" description="Basic and acidic residues" evidence="3">
    <location>
        <begin position="2023"/>
        <end position="2037"/>
    </location>
</feature>
<feature type="compositionally biased region" description="Polar residues" evidence="3">
    <location>
        <begin position="2156"/>
        <end position="2168"/>
    </location>
</feature>
<feature type="compositionally biased region" description="Polar residues" evidence="3">
    <location>
        <begin position="1329"/>
        <end position="1338"/>
    </location>
</feature>
<feature type="compositionally biased region" description="Basic and acidic residues" evidence="3">
    <location>
        <begin position="4972"/>
        <end position="4983"/>
    </location>
</feature>
<evidence type="ECO:0000256" key="1">
    <source>
        <dbReference type="ARBA" id="ARBA00006545"/>
    </source>
</evidence>
<feature type="compositionally biased region" description="Low complexity" evidence="3">
    <location>
        <begin position="2930"/>
        <end position="2944"/>
    </location>
</feature>
<feature type="compositionally biased region" description="Polar residues" evidence="3">
    <location>
        <begin position="2582"/>
        <end position="2599"/>
    </location>
</feature>
<feature type="region of interest" description="Disordered" evidence="3">
    <location>
        <begin position="319"/>
        <end position="359"/>
    </location>
</feature>
<feature type="compositionally biased region" description="Polar residues" evidence="3">
    <location>
        <begin position="769"/>
        <end position="781"/>
    </location>
</feature>
<feature type="compositionally biased region" description="Basic and acidic residues" evidence="3">
    <location>
        <begin position="5550"/>
        <end position="5565"/>
    </location>
</feature>
<feature type="compositionally biased region" description="Polar residues" evidence="3">
    <location>
        <begin position="5083"/>
        <end position="5105"/>
    </location>
</feature>
<feature type="compositionally biased region" description="Basic and acidic residues" evidence="3">
    <location>
        <begin position="5203"/>
        <end position="5212"/>
    </location>
</feature>
<evidence type="ECO:0000256" key="3">
    <source>
        <dbReference type="SAM" id="MobiDB-lite"/>
    </source>
</evidence>
<feature type="compositionally biased region" description="Polar residues" evidence="3">
    <location>
        <begin position="4133"/>
        <end position="4173"/>
    </location>
</feature>
<gene>
    <name evidence="5" type="primary">VPS13A_1</name>
    <name evidence="5" type="ORF">F1559_002330</name>
</gene>
<feature type="region of interest" description="Disordered" evidence="3">
    <location>
        <begin position="5170"/>
        <end position="5220"/>
    </location>
</feature>
<dbReference type="OrthoDB" id="5999at2759"/>
<organism evidence="5 6">
    <name type="scientific">Cyanidiococcus yangmingshanensis</name>
    <dbReference type="NCBI Taxonomy" id="2690220"/>
    <lineage>
        <taxon>Eukaryota</taxon>
        <taxon>Rhodophyta</taxon>
        <taxon>Bangiophyceae</taxon>
        <taxon>Cyanidiales</taxon>
        <taxon>Cyanidiaceae</taxon>
        <taxon>Cyanidiococcus</taxon>
    </lineage>
</organism>
<feature type="region of interest" description="Disordered" evidence="3">
    <location>
        <begin position="719"/>
        <end position="750"/>
    </location>
</feature>
<dbReference type="PANTHER" id="PTHR16166:SF93">
    <property type="entry name" value="INTERMEMBRANE LIPID TRANSFER PROTEIN VPS13"/>
    <property type="match status" value="1"/>
</dbReference>
<feature type="region of interest" description="Disordered" evidence="3">
    <location>
        <begin position="2582"/>
        <end position="2635"/>
    </location>
</feature>
<evidence type="ECO:0000313" key="6">
    <source>
        <dbReference type="Proteomes" id="UP000530660"/>
    </source>
</evidence>
<comment type="caution">
    <text evidence="5">The sequence shown here is derived from an EMBL/GenBank/DDBJ whole genome shotgun (WGS) entry which is preliminary data.</text>
</comment>
<dbReference type="Proteomes" id="UP000530660">
    <property type="component" value="Unassembled WGS sequence"/>
</dbReference>
<feature type="region of interest" description="Disordered" evidence="3">
    <location>
        <begin position="2261"/>
        <end position="2283"/>
    </location>
</feature>
<feature type="region of interest" description="Disordered" evidence="3">
    <location>
        <begin position="2692"/>
        <end position="2711"/>
    </location>
</feature>
<evidence type="ECO:0000313" key="5">
    <source>
        <dbReference type="EMBL" id="KAF6003551.1"/>
    </source>
</evidence>
<proteinExistence type="inferred from homology"/>
<reference evidence="5 6" key="1">
    <citation type="journal article" date="2020" name="J. Phycol.">
        <title>Comparative genome analysis reveals Cyanidiococcus gen. nov., a new extremophilic red algal genus sister to Cyanidioschyzon (Cyanidioschyzonaceae, Rhodophyta).</title>
        <authorList>
            <person name="Liu S.-L."/>
            <person name="Chiang Y.-R."/>
            <person name="Yoon H.S."/>
            <person name="Fu H.-Y."/>
        </authorList>
    </citation>
    <scope>NUCLEOTIDE SEQUENCE [LARGE SCALE GENOMIC DNA]</scope>
    <source>
        <strain evidence="5 6">THAL066</strain>
    </source>
</reference>
<feature type="domain" description="Chorein N-terminal" evidence="4">
    <location>
        <begin position="1"/>
        <end position="200"/>
    </location>
</feature>
<evidence type="ECO:0000259" key="4">
    <source>
        <dbReference type="Pfam" id="PF12624"/>
    </source>
</evidence>
<feature type="compositionally biased region" description="Polar residues" evidence="3">
    <location>
        <begin position="5064"/>
        <end position="5074"/>
    </location>
</feature>
<dbReference type="PANTHER" id="PTHR16166">
    <property type="entry name" value="VACUOLAR PROTEIN SORTING-ASSOCIATED PROTEIN VPS13"/>
    <property type="match status" value="1"/>
</dbReference>
<feature type="region of interest" description="Disordered" evidence="3">
    <location>
        <begin position="2930"/>
        <end position="2972"/>
    </location>
</feature>
<feature type="region of interest" description="Disordered" evidence="3">
    <location>
        <begin position="4128"/>
        <end position="4220"/>
    </location>
</feature>
<feature type="region of interest" description="Disordered" evidence="3">
    <location>
        <begin position="5310"/>
        <end position="5384"/>
    </location>
</feature>
<feature type="compositionally biased region" description="Polar residues" evidence="3">
    <location>
        <begin position="396"/>
        <end position="405"/>
    </location>
</feature>
<evidence type="ECO:0000256" key="2">
    <source>
        <dbReference type="ARBA" id="ARBA00022448"/>
    </source>
</evidence>
<protein>
    <submittedName>
        <fullName evidence="5">Vacuolar protein</fullName>
    </submittedName>
</protein>
<feature type="region of interest" description="Disordered" evidence="3">
    <location>
        <begin position="5462"/>
        <end position="5609"/>
    </location>
</feature>
<feature type="region of interest" description="Disordered" evidence="3">
    <location>
        <begin position="907"/>
        <end position="929"/>
    </location>
</feature>
<keyword evidence="2" id="KW-0813">Transport</keyword>
<feature type="compositionally biased region" description="Low complexity" evidence="3">
    <location>
        <begin position="1880"/>
        <end position="1892"/>
    </location>
</feature>
<feature type="compositionally biased region" description="Basic and acidic residues" evidence="3">
    <location>
        <begin position="5184"/>
        <end position="5193"/>
    </location>
</feature>
<feature type="compositionally biased region" description="Polar residues" evidence="3">
    <location>
        <begin position="3568"/>
        <end position="3608"/>
    </location>
</feature>
<comment type="similarity">
    <text evidence="1">Belongs to the VPS13 family.</text>
</comment>
<dbReference type="InterPro" id="IPR026854">
    <property type="entry name" value="VPS13_N"/>
</dbReference>
<name>A0A7J7IML4_9RHOD</name>
<feature type="compositionally biased region" description="Low complexity" evidence="3">
    <location>
        <begin position="1138"/>
        <end position="1163"/>
    </location>
</feature>
<feature type="region of interest" description="Disordered" evidence="3">
    <location>
        <begin position="204"/>
        <end position="278"/>
    </location>
</feature>
<feature type="compositionally biased region" description="Polar residues" evidence="3">
    <location>
        <begin position="5367"/>
        <end position="5380"/>
    </location>
</feature>
<dbReference type="Pfam" id="PF12624">
    <property type="entry name" value="VPS13_N"/>
    <property type="match status" value="1"/>
</dbReference>
<feature type="compositionally biased region" description="Polar residues" evidence="3">
    <location>
        <begin position="222"/>
        <end position="245"/>
    </location>
</feature>
<feature type="compositionally biased region" description="Polar residues" evidence="3">
    <location>
        <begin position="4984"/>
        <end position="4993"/>
    </location>
</feature>
<feature type="compositionally biased region" description="Basic and acidic residues" evidence="3">
    <location>
        <begin position="1699"/>
        <end position="1710"/>
    </location>
</feature>
<feature type="region of interest" description="Disordered" evidence="3">
    <location>
        <begin position="3777"/>
        <end position="3823"/>
    </location>
</feature>
<dbReference type="InterPro" id="IPR026847">
    <property type="entry name" value="VPS13"/>
</dbReference>
<sequence length="5609" mass="620369">MLEGIVADLLSGTLGHYVKIDKRQISLGLWSGVLEFQDLELRTEAFGALWERLGLNFPVQVLTGVIGRLVIDVPWKTLGWSQPLRVTVQDVFVLVTPATSFTSTAEASSRSQRLRQSQLASDASLREAQLRAWLFAVREGALASDALRARLDSAARALLEDANANSSNLSGWRRRLLRRVLENIQFQVANVWVRFVDASTAVDMGSSDGTQGRCGGPDTPQERSSQQATDTEPCDSYQQSATQEQIPRMDIPTASGFDATAGEAHLPTGRPAVDRWGTNPKVGFGATTSPEAIALSTASVPCASPSGRLDSLSVDDKTLVTSEEERQGAASNNDPNVATTQIPELDPYPTNSTSTSMVPAGLDTVSVDERECSGNRVSSSVSSVDQPAVQVVHGQSDGSSTSLSGNPPKKSRIVDGSPQPSIDKRRERVPEIRLALNLYMKQLRLDSCPAESAVVGSTAQAVVSVSKQITLSSLTIFEEHGIHRQRWASWHGDRPSILPLAEMFAAIQQDLEAHARSCSEWTYLLAPLDMSIALRLCGEPASLLEGNLPSSLDLRIQLPRLKLNIEHDLYQQLAQTLLHCDETLRSNHRSAQRGPRERWWNALEAMLPGFWARRRAAALKCIDSVSRRRQEREKYVRARLHVVLDRLLEPGDPLRAQLPIAPTEATVLDELDRHLELDTVLFYRHLADIQVVEVLSSVFFAGSAAANVTPTIETTDHVVNSSPCQSQSRELAATRDAESRPVTGLAAEASVSPEDKAVAAATAMTVHQGTGVSERNVQSPVSLRESSRERQPSIGVDSGASTTSMTASEEPPSHDHWARRLRKRIRLWFALNRDRPVDESVGMSNRVSGAVSDIVAELEVPSAAATASASATRTASSRECIDAAETEATVRFIPETIQERTAEMMAQETASSSTLRGALGPQEPAQSQQVPVMTPFEVALLSELMGYDYPTVPTLDLVAFDRRPAAAAASVAAVRDTASPDAVNGFVREDPSTHAAATALGEVSSGELEAPHSIVVPKLGPVSCPGKSQMTFVLGVFVDQCEVAFWTPFQGRSALQFAARGFRCTIRSGDVTDLVLQYCTIWYTESSRHWTLLDWRQPASSKSSTTQYTNEPAVTTASVSDPAPVVTCNIWRGIMNTDASSSSSSSETTTTTASDTHPSSTSTERLPAATVGVSDIERSQDDEWYDAIDDNEPNWFRTSTDASLEGVLNIRLHVLAPQLCFYGHVPFLEWLKCWRVDWSANAALKQAAIRRLWRIRSHLQHSLPQYVPCCALSLGIWEPSLSIFGRESALNGLDVAERPEPKQSPLLTIRIDRLWLENNPNEKPVEAEASSQTATLTRDATPATLRASSTRSEERCIGAPVVSWRCTIISSVIAHRRDQAFLTLARLDWSLKRRTVETTTDASWLSLKEYWDHEQASFKPTSAWPSDFDMNLQLGPWQVQLTTTALEALLECAHVLGNAMRGRTPDTQGVRQPNRLNDDENEDDEESVVQAARIPGASRRQPDSRWDIPFGPTAGSRLHRALSMPILVLKGYLSRGQVYLDIFGDSPTTAVSAYELHFEPIDGFALVQLALSQKQTMQSSIVSSSTQGLWASASNATCCWRHQGMWRLETVGWRCLGPARTGFLNVERFTSHGLWHNDKNRSNAAWSLDTLARIHTLRTNMNGEDGFRLANRFEELLMRCPVVTKRPDSTSMSNAHSAARRDPVEQASRSEDIVGAQVTLSGPLDAAQSTTAWNPPRAMQMKHLGAERGRRRRSRSVLDAAGTVRFSLEVTEEIVLHGSKQQSNYVKASIFGRNRLDGILYWQQHQRIIRVAGCHEAMDLYFMGSTTDSPSHALLLGRFRLHPEVSTSWDDRWRTQRAWLTTEPSWIAHKPRSSDTRVPASAATSSGSSNTADEMGTHLDTQFAETTHENPSMAWRYAQERAGRTFILHLGHLELVYLHSWMKYAIPEVDAFLQSFVPDGPPSRPVLMEIQSQSPRVLVPRQRTACDGLDTTLCIESRGTAVYARRATPRQGVVDDDWASTNGDREASPNPHDWEHPEIDDDADEQWMIEAVTRLPSVVFRYGRDQHVLSEYSNWLVWIEEDETLDRTTFILRSTDGLTTTLCEADYIGIWNTIWHNMNGDLEDDPAPSLSSACYGDVQERPRWMSRPDEDGDAWASSSPDAPGQLQNDAPDPVLYHVDLQIPCWSSILGRGDCPQDEQTHVAHFWLRGVRLTADLHRSGAYATFLTATSLRIEDARPSAQTTRSLWPLVQDAAGLEQPLVTNDTEWESGARTLSKPKDDASEEERSRCSRLLLRYHRQWSSADNSQATNLAMDLRYLEILPVAQAIRSIAYLASPFELDRPTPSHDFDAPCAPGRQVRTNTQPTLLNRAALAHPPCMEALNQRTNAVVTLSSCRALFPACLASLCTAEQDTLEGQGDVMLTCVWQTNPSQFHYELFLDHFRITMARYDPSARWMTADATRDAHATAPSLGQRVILTDPVELVYPCAIRLMYVDTGDPETPHQFDISVPSLLVRLTQRDLVLVADVLDAYRRDPEQQSDWEHFLWHEDTGRSQAPKRPSRIRSSKTFSTWLRVKVPHQLPSTDQVLDRSPNSMSNTETTYQKDAEQLPETFGEPTETSIKRASRMDRSAPGRASAWHRWVSGQTMEAVLRSSKHRSGVESTETILRRRVQHPSSVKPSATRLSNNISRMRPADMSNAQQAGERERTPTSTMTAAARVDVSGTNLSPRKVVEVQDPQPRSVQVNMQIDTVVLLLLHEDTRTQLLPSRQASLSWADIAYGNERSDPVPVISYLPTVVLYGACSLQGMNAVALDIQLAIYVDIFNDNLGAWEPLVERCAFEIAWRNQSLMTAATALARSDVATPPTTEPMDEARRLEAAFDDRDAAHVLWHLSAVDPIELNLSEAFLPALDRLSKSFQLLVRESRLFRVSSTSSSSAASDGLGSATDPKSDAHFTGMNQGFAEGQQPHDPSIRRHPRPTLAALVVYNHTGLPLVIESTALRERKLVLSATAVEVRLTDLYSESGPEQSKHLQAWRLRLLRMLEEMRASTAGTPWRGGGVHDEIHTRRRSHKDADPASSMGTGMFRPLAAGLAQCFLRIAGYRPVTVSTSHFGTQTYLLVPEQAPASPEPSDHRTEAPTQTRTLIWEIGVLNGTITGIARSLLRIMNRLDVPLQIRYEMGHSTLALTEWSRSLRSDTQGGTRLHVLAPGESWSPPLLARLDRLQIRPWLPKTIHGGAKEGLLALNPDLAGAASSVSVQGRQQGLDKTQMLFRDLLTDSEATWSEKLPDLSTLRFLAAESYQRRHETGREASAHMAQQRSSLLTLQGVRLHGEPFHVDLVPRISSYARFSPMQHDWVDLHLSAPVEIENLLPQRMLLRLWRAGSSYPLWSSEPLEPGQTAAVHSIRSLNGLWLSVALLDPEWDALCHRRPAPMTSPEYASLRSERDSPKPVFSETLGVAPDERSVDVEHDTSFSAPLLWSELVPLAARWPCQGSILCPRQYYLTMLQFEGLLLKPPPDPHAVTVPVAAQRLVLSAACWLQNASDCALCIDAGLALERTLSEKRRRNHRFRKLSPSSMPQQQQHGLATRPETATSTSVARVNPMNSSEQATPAQQDVGDVYRSSLSEERFIFLRACTSGERPEPFVPLSVESFRVAVIDERLGSWSENIFIRDLETVHVLHLPERALMINTRPASERFGNSLILTIHNMARIVNRTPIPFEYVQTLRRLELETLLEGRVSSSMGHIHSLAPGACDALHWELADMGRNGAIRIRPVQSALREAASSSPRAEALASEVSTVHRTMTNDKIRSSKASTEPTRSTSRQASLDRQERNRSTWLWSCGIPVGITGHYALKLYCPDTLRQYIARLTLQPSPASVWTITIEPEDPVHPPMRLQNLCIRYSIAYRQLEASRRYWMLRPGYTARYAWDNPFTLSRARRLVLEVEQTRFELGLDGLGECVAVLPLGAERAPLQVAISLDGPTKVITFYDDREVFQRFRNGIVAEALLMAREAVAARPRRSDRRSAPTRPSSSIRWFRRYGFVRPTWPEENEVASDQERHLDFFFQLERIGVSFLTAEPAELAYMTMHRLLGGYTTNYKGCALELGIEGIELDNQRNMCVHPKVLRIRAQRLRAASAAHGATSQSRSKSTSDATETQIRGSSVGTAGLGSETSSDGFQSTPRADEDAGTAYAGNAGSAARVDAAVHGQRKTTSSETERAQETGTPSSSRVAAPAVYPALYLSVELGAPYSGNVWNVRFAFLALQTIEVCLEEDFVREAWPFLRLLFSADTDEHDRGKSVHRTGANGQARDGIREPGRQIYLEYLLFNPLSLRVSFFTSSMVPNAMTRPVPYQLMPGTISVTPLSGVQLPTGSSSRSIHQGVSNDQLRAWTPMSSRDLSIEETSTESSLAGDMNAMQHSAESSLSYAGRDHRRGAYDRYPSGSPLSTAHQTFAGTFAGANPHSGSGFLATSESPRFRGYRAFFRPLIAALGTVEDASLNSRALLQEHYLDSVNHWIEFIREFYLIQFRSSQIELLASSDLLGNPARLLDTVAEGVTEFLDTPRQATSSYDFLLRLNRASLGLFTDSVRGLFRTVSAVSASLSRGLTAISGDSQYIQKREERRRDAPSSITGGLRKGLESFGYEMRMAVTGLVREPYRGAQAGSLSRGIRRALTQAVVRPANGFLDLIMHPAASLGARPQHLRMPSGTRVRPPRCFGPGLRLVPYRLEDAQGNDLLWRLLNRKTKVARDEPYFNLEYYVGMFRVTAMAIYEAANLTSRAFALERLPLGPRSGVILVSTEHIYGLIVHSERPSKFCCLWRVHWSEVVQVVENTNQPQVLELLHSATTSYGRLLSRIKSRSDRGHVPKPIGLQRRLFRKSSAPEPGASRSPPGALRERTSTVQRLHLVCTSQAQREDLLQTLRQVFCTVARGRLFANQTMIMAPGQGQSISYDDDIINALRSASTTAIPNPGDFAQPATNKSLLRIDPDNRDDSTRMASSGQLIFSISAPPQLRAAPPHDRSEASRLQTKAAEDQTDPQLATEMQREESAEALMTTSGMEVRAPNADDDDDDAASSMLSESISTAFQAKRDDSARPSSSLSATGSNITSATGSNITSAQPGALYTEALGVGTLEGVIENRSGQALVLLWQHLDSGYFQIEPPNIIDGGRCVRFVVFRAPLPSNRRQRRQRQTPSPEKSRRARDSSKSSASTTSRHGIDAARSDTDPSVAALPERHTARHLRFRKLSGIILYALTDPKDQNAVYDESHWITLEFVISRRAIPRAHIRCPAHMRSMVQFRRSANTVRMLFLVGTLEMCATLGSRHESATPPRMTLADSEATPALTGSRHLSHQDTRDGSVPKSVSSSQHRASRREFAPESTAHTAPSGEFSSSESEIDLETSVIESYETFVHATAESQKAPCDSTTLTTSKDGSTQAKQVACRASEERTGISCASGSRQSSMQRFASRLRSLLRTRSATATLAPRQVGDEPASDMEPTRPTRSSHSARVLLGRDTSEARTESLRGAPSQPLSILTEGSAIPLRGDPSRSLRQKPVGQSMSARHASSEASDRVRREHTEIVDQLAAVNGDDDTSSNGTSRGRLHSASEESFFDVAEESDGGAFE</sequence>
<feature type="compositionally biased region" description="Polar residues" evidence="3">
    <location>
        <begin position="3805"/>
        <end position="3819"/>
    </location>
</feature>
<feature type="region of interest" description="Disordered" evidence="3">
    <location>
        <begin position="1138"/>
        <end position="1172"/>
    </location>
</feature>
<feature type="region of interest" description="Disordered" evidence="3">
    <location>
        <begin position="4956"/>
        <end position="5105"/>
    </location>
</feature>
<feature type="region of interest" description="Disordered" evidence="3">
    <location>
        <begin position="2141"/>
        <end position="2170"/>
    </location>
</feature>
<dbReference type="GO" id="GO:0006623">
    <property type="term" value="P:protein targeting to vacuole"/>
    <property type="evidence" value="ECO:0007669"/>
    <property type="project" value="TreeGrafter"/>
</dbReference>
<feature type="compositionally biased region" description="Polar residues" evidence="3">
    <location>
        <begin position="1465"/>
        <end position="1475"/>
    </location>
</feature>
<feature type="region of interest" description="Disordered" evidence="3">
    <location>
        <begin position="1686"/>
        <end position="1710"/>
    </location>
</feature>
<feature type="region of interest" description="Disordered" evidence="3">
    <location>
        <begin position="3563"/>
        <end position="3610"/>
    </location>
</feature>
<dbReference type="EMBL" id="VWRR01000006">
    <property type="protein sequence ID" value="KAF6003551.1"/>
    <property type="molecule type" value="Genomic_DNA"/>
</dbReference>
<feature type="region of interest" description="Disordered" evidence="3">
    <location>
        <begin position="371"/>
        <end position="426"/>
    </location>
</feature>
<feature type="region of interest" description="Disordered" evidence="3">
    <location>
        <begin position="1870"/>
        <end position="1895"/>
    </location>
</feature>
<feature type="compositionally biased region" description="Polar residues" evidence="3">
    <location>
        <begin position="329"/>
        <end position="342"/>
    </location>
</feature>
<feature type="compositionally biased region" description="Polar residues" evidence="3">
    <location>
        <begin position="719"/>
        <end position="729"/>
    </location>
</feature>
<feature type="compositionally biased region" description="Acidic residues" evidence="3">
    <location>
        <begin position="5595"/>
        <end position="5609"/>
    </location>
</feature>
<feature type="compositionally biased region" description="Low complexity" evidence="3">
    <location>
        <begin position="3777"/>
        <end position="3789"/>
    </location>
</feature>
<feature type="region of interest" description="Disordered" evidence="3">
    <location>
        <begin position="769"/>
        <end position="816"/>
    </location>
</feature>
<feature type="region of interest" description="Disordered" evidence="3">
    <location>
        <begin position="4862"/>
        <end position="4886"/>
    </location>
</feature>
<accession>A0A7J7IML4</accession>
<feature type="region of interest" description="Disordered" evidence="3">
    <location>
        <begin position="2014"/>
        <end position="2039"/>
    </location>
</feature>
<feature type="region of interest" description="Disordered" evidence="3">
    <location>
        <begin position="3047"/>
        <end position="3075"/>
    </location>
</feature>
<keyword evidence="6" id="KW-1185">Reference proteome</keyword>
<feature type="region of interest" description="Disordered" evidence="3">
    <location>
        <begin position="1322"/>
        <end position="1349"/>
    </location>
</feature>
<feature type="region of interest" description="Disordered" evidence="3">
    <location>
        <begin position="1461"/>
        <end position="1486"/>
    </location>
</feature>